<dbReference type="InterPro" id="IPR004111">
    <property type="entry name" value="Repressor_TetR_C"/>
</dbReference>
<dbReference type="GO" id="GO:0003700">
    <property type="term" value="F:DNA-binding transcription factor activity"/>
    <property type="evidence" value="ECO:0007669"/>
    <property type="project" value="TreeGrafter"/>
</dbReference>
<protein>
    <recommendedName>
        <fullName evidence="5">HTH tetR-type domain-containing protein</fullName>
    </recommendedName>
</protein>
<dbReference type="SUPFAM" id="SSF48498">
    <property type="entry name" value="Tetracyclin repressor-like, C-terminal domain"/>
    <property type="match status" value="1"/>
</dbReference>
<dbReference type="PROSITE" id="PS50977">
    <property type="entry name" value="HTH_TETR_2"/>
    <property type="match status" value="1"/>
</dbReference>
<evidence type="ECO:0000256" key="4">
    <source>
        <dbReference type="PROSITE-ProRule" id="PRU00335"/>
    </source>
</evidence>
<feature type="DNA-binding region" description="H-T-H motif" evidence="4">
    <location>
        <begin position="33"/>
        <end position="52"/>
    </location>
</feature>
<keyword evidence="3" id="KW-0804">Transcription</keyword>
<sequence>MSRAPGERAGLSREGVVAAALAVLRHDGLTALSMRRVAGELGVAPNALYSHVPDKAALLDALLDTVLADVELPRRGDWRTRIEALLLDSRRVLLAHPDLVPLFFARQTSGPNALRLGESMLEQLARGGLTGEEGVRALQVLLIYTIGATAFEVPRLREADPEARAARVRDAAARLDPDEFPRTTSTAGALASHPGEALLLSGIRWLLDGLAAEAAGARS</sequence>
<dbReference type="EMBL" id="CADCVP010000236">
    <property type="protein sequence ID" value="CAA9505982.1"/>
    <property type="molecule type" value="Genomic_DNA"/>
</dbReference>
<proteinExistence type="predicted"/>
<dbReference type="InterPro" id="IPR036271">
    <property type="entry name" value="Tet_transcr_reg_TetR-rel_C_sf"/>
</dbReference>
<keyword evidence="2 4" id="KW-0238">DNA-binding</keyword>
<accession>A0A6J4SUV4</accession>
<evidence type="ECO:0000256" key="2">
    <source>
        <dbReference type="ARBA" id="ARBA00023125"/>
    </source>
</evidence>
<feature type="domain" description="HTH tetR-type" evidence="5">
    <location>
        <begin position="10"/>
        <end position="70"/>
    </location>
</feature>
<dbReference type="InterPro" id="IPR009057">
    <property type="entry name" value="Homeodomain-like_sf"/>
</dbReference>
<gene>
    <name evidence="6" type="ORF">AVDCRST_MAG69-2206</name>
</gene>
<evidence type="ECO:0000256" key="1">
    <source>
        <dbReference type="ARBA" id="ARBA00023015"/>
    </source>
</evidence>
<dbReference type="InterPro" id="IPR001647">
    <property type="entry name" value="HTH_TetR"/>
</dbReference>
<evidence type="ECO:0000313" key="6">
    <source>
        <dbReference type="EMBL" id="CAA9505982.1"/>
    </source>
</evidence>
<evidence type="ECO:0000259" key="5">
    <source>
        <dbReference type="PROSITE" id="PS50977"/>
    </source>
</evidence>
<evidence type="ECO:0000256" key="3">
    <source>
        <dbReference type="ARBA" id="ARBA00023163"/>
    </source>
</evidence>
<name>A0A6J4SUV4_9ACTN</name>
<reference evidence="6" key="1">
    <citation type="submission" date="2020-02" db="EMBL/GenBank/DDBJ databases">
        <authorList>
            <person name="Meier V. D."/>
        </authorList>
    </citation>
    <scope>NUCLEOTIDE SEQUENCE</scope>
    <source>
        <strain evidence="6">AVDCRST_MAG69</strain>
    </source>
</reference>
<dbReference type="GO" id="GO:0045892">
    <property type="term" value="P:negative regulation of DNA-templated transcription"/>
    <property type="evidence" value="ECO:0007669"/>
    <property type="project" value="InterPro"/>
</dbReference>
<dbReference type="SUPFAM" id="SSF46689">
    <property type="entry name" value="Homeodomain-like"/>
    <property type="match status" value="1"/>
</dbReference>
<dbReference type="PANTHER" id="PTHR30055:SF151">
    <property type="entry name" value="TRANSCRIPTIONAL REGULATORY PROTEIN"/>
    <property type="match status" value="1"/>
</dbReference>
<dbReference type="AlphaFoldDB" id="A0A6J4SUV4"/>
<dbReference type="Pfam" id="PF00440">
    <property type="entry name" value="TetR_N"/>
    <property type="match status" value="1"/>
</dbReference>
<dbReference type="PANTHER" id="PTHR30055">
    <property type="entry name" value="HTH-TYPE TRANSCRIPTIONAL REGULATOR RUTR"/>
    <property type="match status" value="1"/>
</dbReference>
<dbReference type="Pfam" id="PF02909">
    <property type="entry name" value="TetR_C_1"/>
    <property type="match status" value="1"/>
</dbReference>
<dbReference type="InterPro" id="IPR050109">
    <property type="entry name" value="HTH-type_TetR-like_transc_reg"/>
</dbReference>
<dbReference type="GO" id="GO:0000976">
    <property type="term" value="F:transcription cis-regulatory region binding"/>
    <property type="evidence" value="ECO:0007669"/>
    <property type="project" value="TreeGrafter"/>
</dbReference>
<organism evidence="6">
    <name type="scientific">uncultured Solirubrobacteraceae bacterium</name>
    <dbReference type="NCBI Taxonomy" id="1162706"/>
    <lineage>
        <taxon>Bacteria</taxon>
        <taxon>Bacillati</taxon>
        <taxon>Actinomycetota</taxon>
        <taxon>Thermoleophilia</taxon>
        <taxon>Solirubrobacterales</taxon>
        <taxon>Solirubrobacteraceae</taxon>
        <taxon>environmental samples</taxon>
    </lineage>
</organism>
<dbReference type="Gene3D" id="1.10.357.10">
    <property type="entry name" value="Tetracycline Repressor, domain 2"/>
    <property type="match status" value="1"/>
</dbReference>
<keyword evidence="1" id="KW-0805">Transcription regulation</keyword>